<evidence type="ECO:0000313" key="2">
    <source>
        <dbReference type="EMBL" id="KAK7358379.1"/>
    </source>
</evidence>
<sequence>MTLVTTNPYKKSWAGKPPNTNTGTSKAEIPFTFLSSMTDIPLTRYHSPLKQMLHRRSCLWSSPIVAMPFPIDNDVSTLL</sequence>
<gene>
    <name evidence="2" type="ORF">VNO77_00306</name>
</gene>
<dbReference type="EMBL" id="JAYMYQ010000001">
    <property type="protein sequence ID" value="KAK7358379.1"/>
    <property type="molecule type" value="Genomic_DNA"/>
</dbReference>
<reference evidence="2 3" key="1">
    <citation type="submission" date="2024-01" db="EMBL/GenBank/DDBJ databases">
        <title>The genomes of 5 underutilized Papilionoideae crops provide insights into root nodulation and disease resistanc.</title>
        <authorList>
            <person name="Jiang F."/>
        </authorList>
    </citation>
    <scope>NUCLEOTIDE SEQUENCE [LARGE SCALE GENOMIC DNA]</scope>
    <source>
        <strain evidence="2">LVBAO_FW01</strain>
        <tissue evidence="2">Leaves</tissue>
    </source>
</reference>
<feature type="region of interest" description="Disordered" evidence="1">
    <location>
        <begin position="1"/>
        <end position="25"/>
    </location>
</feature>
<evidence type="ECO:0000313" key="3">
    <source>
        <dbReference type="Proteomes" id="UP001367508"/>
    </source>
</evidence>
<name>A0AAN9MPC8_CANGL</name>
<organism evidence="2 3">
    <name type="scientific">Canavalia gladiata</name>
    <name type="common">Sword bean</name>
    <name type="synonym">Dolichos gladiatus</name>
    <dbReference type="NCBI Taxonomy" id="3824"/>
    <lineage>
        <taxon>Eukaryota</taxon>
        <taxon>Viridiplantae</taxon>
        <taxon>Streptophyta</taxon>
        <taxon>Embryophyta</taxon>
        <taxon>Tracheophyta</taxon>
        <taxon>Spermatophyta</taxon>
        <taxon>Magnoliopsida</taxon>
        <taxon>eudicotyledons</taxon>
        <taxon>Gunneridae</taxon>
        <taxon>Pentapetalae</taxon>
        <taxon>rosids</taxon>
        <taxon>fabids</taxon>
        <taxon>Fabales</taxon>
        <taxon>Fabaceae</taxon>
        <taxon>Papilionoideae</taxon>
        <taxon>50 kb inversion clade</taxon>
        <taxon>NPAAA clade</taxon>
        <taxon>indigoferoid/millettioid clade</taxon>
        <taxon>Phaseoleae</taxon>
        <taxon>Canavalia</taxon>
    </lineage>
</organism>
<dbReference type="AlphaFoldDB" id="A0AAN9MPC8"/>
<evidence type="ECO:0000256" key="1">
    <source>
        <dbReference type="SAM" id="MobiDB-lite"/>
    </source>
</evidence>
<keyword evidence="3" id="KW-1185">Reference proteome</keyword>
<dbReference type="Proteomes" id="UP001367508">
    <property type="component" value="Unassembled WGS sequence"/>
</dbReference>
<proteinExistence type="predicted"/>
<accession>A0AAN9MPC8</accession>
<comment type="caution">
    <text evidence="2">The sequence shown here is derived from an EMBL/GenBank/DDBJ whole genome shotgun (WGS) entry which is preliminary data.</text>
</comment>
<protein>
    <submittedName>
        <fullName evidence="2">Uncharacterized protein</fullName>
    </submittedName>
</protein>